<keyword evidence="7 8" id="KW-0472">Membrane</keyword>
<protein>
    <recommendedName>
        <fullName evidence="8">Probable membrane transporter protein</fullName>
    </recommendedName>
</protein>
<keyword evidence="10" id="KW-1185">Reference proteome</keyword>
<dbReference type="Pfam" id="PF01925">
    <property type="entry name" value="TauE"/>
    <property type="match status" value="1"/>
</dbReference>
<evidence type="ECO:0000313" key="10">
    <source>
        <dbReference type="Proteomes" id="UP000320653"/>
    </source>
</evidence>
<evidence type="ECO:0000256" key="8">
    <source>
        <dbReference type="RuleBase" id="RU363041"/>
    </source>
</evidence>
<name>A0A561R3L2_9HYPH</name>
<keyword evidence="5 8" id="KW-0812">Transmembrane</keyword>
<dbReference type="AlphaFoldDB" id="A0A561R3L2"/>
<proteinExistence type="inferred from homology"/>
<feature type="transmembrane region" description="Helical" evidence="8">
    <location>
        <begin position="117"/>
        <end position="136"/>
    </location>
</feature>
<dbReference type="EMBL" id="VIWP01000002">
    <property type="protein sequence ID" value="TWF57218.1"/>
    <property type="molecule type" value="Genomic_DNA"/>
</dbReference>
<sequence length="263" mass="27318">MDTPSPLAAFFADWLPGHSPEQLAFVFAAALIAGLARGFSGFGGALIFVPLASAAVGPKIASALLLVIDGVMTLGMVPDGWRKANRREVFTMLSGALVGVPTGTAVLALLPSITLRWIISIVAICLLVFLISGWRYHGRPKTPMTVGVGLLAGIFGGAAQMSGPPVVAYWLGGTIAASVVRANLIFYFALSTVISAASYIIGGLLTPEVLIIAVIIAPAYGLGLYGGSRLFGVASDITFRRICFFLIAAAVLVGLPLFDSLRP</sequence>
<accession>A0A561R3L2</accession>
<dbReference type="OrthoDB" id="9795324at2"/>
<comment type="caution">
    <text evidence="9">The sequence shown here is derived from an EMBL/GenBank/DDBJ whole genome shotgun (WGS) entry which is preliminary data.</text>
</comment>
<evidence type="ECO:0000256" key="6">
    <source>
        <dbReference type="ARBA" id="ARBA00022989"/>
    </source>
</evidence>
<evidence type="ECO:0000256" key="2">
    <source>
        <dbReference type="ARBA" id="ARBA00009142"/>
    </source>
</evidence>
<feature type="transmembrane region" description="Helical" evidence="8">
    <location>
        <begin position="148"/>
        <end position="172"/>
    </location>
</feature>
<organism evidence="9 10">
    <name type="scientific">Neorhizobium alkalisoli</name>
    <dbReference type="NCBI Taxonomy" id="528178"/>
    <lineage>
        <taxon>Bacteria</taxon>
        <taxon>Pseudomonadati</taxon>
        <taxon>Pseudomonadota</taxon>
        <taxon>Alphaproteobacteria</taxon>
        <taxon>Hyphomicrobiales</taxon>
        <taxon>Rhizobiaceae</taxon>
        <taxon>Rhizobium/Agrobacterium group</taxon>
        <taxon>Neorhizobium</taxon>
    </lineage>
</organism>
<evidence type="ECO:0000256" key="3">
    <source>
        <dbReference type="ARBA" id="ARBA00022448"/>
    </source>
</evidence>
<reference evidence="9 10" key="1">
    <citation type="submission" date="2019-06" db="EMBL/GenBank/DDBJ databases">
        <title>Sorghum-associated microbial communities from plants grown in Nebraska, USA.</title>
        <authorList>
            <person name="Schachtman D."/>
        </authorList>
    </citation>
    <scope>NUCLEOTIDE SEQUENCE [LARGE SCALE GENOMIC DNA]</scope>
    <source>
        <strain evidence="9 10">1225</strain>
    </source>
</reference>
<evidence type="ECO:0000256" key="5">
    <source>
        <dbReference type="ARBA" id="ARBA00022692"/>
    </source>
</evidence>
<feature type="transmembrane region" description="Helical" evidence="8">
    <location>
        <begin position="23"/>
        <end position="48"/>
    </location>
</feature>
<dbReference type="GO" id="GO:0005886">
    <property type="term" value="C:plasma membrane"/>
    <property type="evidence" value="ECO:0007669"/>
    <property type="project" value="UniProtKB-SubCell"/>
</dbReference>
<dbReference type="Proteomes" id="UP000320653">
    <property type="component" value="Unassembled WGS sequence"/>
</dbReference>
<evidence type="ECO:0000256" key="1">
    <source>
        <dbReference type="ARBA" id="ARBA00004651"/>
    </source>
</evidence>
<gene>
    <name evidence="9" type="ORF">FHW37_102860</name>
</gene>
<dbReference type="InterPro" id="IPR002781">
    <property type="entry name" value="TM_pro_TauE-like"/>
</dbReference>
<dbReference type="PANTHER" id="PTHR30269">
    <property type="entry name" value="TRANSMEMBRANE PROTEIN YFCA"/>
    <property type="match status" value="1"/>
</dbReference>
<dbReference type="PANTHER" id="PTHR30269:SF37">
    <property type="entry name" value="MEMBRANE TRANSPORTER PROTEIN"/>
    <property type="match status" value="1"/>
</dbReference>
<evidence type="ECO:0000313" key="9">
    <source>
        <dbReference type="EMBL" id="TWF57218.1"/>
    </source>
</evidence>
<feature type="transmembrane region" description="Helical" evidence="8">
    <location>
        <begin position="89"/>
        <end position="110"/>
    </location>
</feature>
<comment type="subcellular location">
    <subcellularLocation>
        <location evidence="1 8">Cell membrane</location>
        <topology evidence="1 8">Multi-pass membrane protein</topology>
    </subcellularLocation>
</comment>
<keyword evidence="6 8" id="KW-1133">Transmembrane helix</keyword>
<keyword evidence="4 8" id="KW-1003">Cell membrane</keyword>
<feature type="transmembrane region" description="Helical" evidence="8">
    <location>
        <begin position="209"/>
        <end position="227"/>
    </location>
</feature>
<keyword evidence="3" id="KW-0813">Transport</keyword>
<evidence type="ECO:0000256" key="7">
    <source>
        <dbReference type="ARBA" id="ARBA00023136"/>
    </source>
</evidence>
<dbReference type="InterPro" id="IPR052017">
    <property type="entry name" value="TSUP"/>
</dbReference>
<comment type="similarity">
    <text evidence="2 8">Belongs to the 4-toluene sulfonate uptake permease (TSUP) (TC 2.A.102) family.</text>
</comment>
<feature type="transmembrane region" description="Helical" evidence="8">
    <location>
        <begin position="239"/>
        <end position="258"/>
    </location>
</feature>
<evidence type="ECO:0000256" key="4">
    <source>
        <dbReference type="ARBA" id="ARBA00022475"/>
    </source>
</evidence>
<dbReference type="RefSeq" id="WP_145635566.1">
    <property type="nucleotide sequence ID" value="NZ_VIWP01000002.1"/>
</dbReference>
<feature type="transmembrane region" description="Helical" evidence="8">
    <location>
        <begin position="184"/>
        <end position="203"/>
    </location>
</feature>